<dbReference type="GO" id="GO:0005737">
    <property type="term" value="C:cytoplasm"/>
    <property type="evidence" value="ECO:0007669"/>
    <property type="project" value="UniProtKB-SubCell"/>
</dbReference>
<dbReference type="InterPro" id="IPR038078">
    <property type="entry name" value="PhoU-like_sf"/>
</dbReference>
<keyword evidence="4 7" id="KW-0813">Transport</keyword>
<sequence>MKIVANENKLLRWFIVRNEFETELKNLHIRFSEMAMMVNEAIQKSVTAFITHDQELAKKVIQNDQNINNREIDLEKRSFEMIALQQPVTSDLRMIVTILKASSDLERMGDHAVSIARATFRLQKNAILPEVEQLISKISHLVESMFNQAIEAYLQQDDQQAIEIALEDNDIDKLVRTVNQTCIQSMKTNPQAVENGTTYMLVANYLERTGDYVTNLCEWVVYLKQGKLSDLNSKNIG</sequence>
<dbReference type="InterPro" id="IPR028366">
    <property type="entry name" value="PhoU"/>
</dbReference>
<reference evidence="9" key="1">
    <citation type="journal article" date="2013" name="BMC Microbiol.">
        <title>Proteins of novel lactic acid bacteria from Apis mellifera mellifera: an insight into the production of known extra-cellular proteins during microbial stress.</title>
        <authorList>
            <person name="Butler E."/>
            <person name="Alsterfjord M."/>
            <person name="Olofsson T.C."/>
            <person name="Karlsson C."/>
            <person name="Malmstrom J."/>
            <person name="Vasquez A."/>
        </authorList>
    </citation>
    <scope>NUCLEOTIDE SEQUENCE</scope>
    <source>
        <strain evidence="9">Hon2N</strain>
    </source>
</reference>
<comment type="similarity">
    <text evidence="2 7">Belongs to the PhoU family.</text>
</comment>
<evidence type="ECO:0000256" key="2">
    <source>
        <dbReference type="ARBA" id="ARBA00008107"/>
    </source>
</evidence>
<evidence type="ECO:0000256" key="7">
    <source>
        <dbReference type="PIRNR" id="PIRNR003107"/>
    </source>
</evidence>
<protein>
    <recommendedName>
        <fullName evidence="7">Phosphate-specific transport system accessory protein PhoU</fullName>
    </recommendedName>
</protein>
<proteinExistence type="inferred from homology"/>
<evidence type="ECO:0000313" key="9">
    <source>
        <dbReference type="EMBL" id="AHB59815.1"/>
    </source>
</evidence>
<keyword evidence="6 7" id="KW-0592">Phosphate transport</keyword>
<evidence type="ECO:0000259" key="8">
    <source>
        <dbReference type="Pfam" id="PF01895"/>
    </source>
</evidence>
<dbReference type="Pfam" id="PF01895">
    <property type="entry name" value="PhoU"/>
    <property type="match status" value="2"/>
</dbReference>
<dbReference type="Gene3D" id="1.20.58.220">
    <property type="entry name" value="Phosphate transport system protein phou homolog 2, domain 2"/>
    <property type="match status" value="1"/>
</dbReference>
<evidence type="ECO:0000256" key="4">
    <source>
        <dbReference type="ARBA" id="ARBA00022448"/>
    </source>
</evidence>
<dbReference type="SUPFAM" id="SSF109755">
    <property type="entry name" value="PhoU-like"/>
    <property type="match status" value="1"/>
</dbReference>
<dbReference type="GO" id="GO:0045936">
    <property type="term" value="P:negative regulation of phosphate metabolic process"/>
    <property type="evidence" value="ECO:0007669"/>
    <property type="project" value="InterPro"/>
</dbReference>
<dbReference type="GO" id="GO:0006817">
    <property type="term" value="P:phosphate ion transport"/>
    <property type="evidence" value="ECO:0007669"/>
    <property type="project" value="UniProtKB-KW"/>
</dbReference>
<name>V5T7E5_9LACO</name>
<dbReference type="AlphaFoldDB" id="V5T7E5"/>
<evidence type="ECO:0000256" key="5">
    <source>
        <dbReference type="ARBA" id="ARBA00022490"/>
    </source>
</evidence>
<comment type="subunit">
    <text evidence="3 7">Homodimer.</text>
</comment>
<dbReference type="PANTHER" id="PTHR42930:SF3">
    <property type="entry name" value="PHOSPHATE-SPECIFIC TRANSPORT SYSTEM ACCESSORY PROTEIN PHOU"/>
    <property type="match status" value="1"/>
</dbReference>
<evidence type="ECO:0000256" key="6">
    <source>
        <dbReference type="ARBA" id="ARBA00022592"/>
    </source>
</evidence>
<dbReference type="NCBIfam" id="TIGR02135">
    <property type="entry name" value="phoU_full"/>
    <property type="match status" value="1"/>
</dbReference>
<dbReference type="PIRSF" id="PIRSF003107">
    <property type="entry name" value="PhoU"/>
    <property type="match status" value="1"/>
</dbReference>
<evidence type="ECO:0000256" key="1">
    <source>
        <dbReference type="ARBA" id="ARBA00004496"/>
    </source>
</evidence>
<comment type="function">
    <text evidence="7">Plays a role in the regulation of phosphate uptake.</text>
</comment>
<dbReference type="EMBL" id="KC789975">
    <property type="protein sequence ID" value="AHB59815.1"/>
    <property type="molecule type" value="Genomic_DNA"/>
</dbReference>
<accession>V5T7E5</accession>
<dbReference type="InterPro" id="IPR026022">
    <property type="entry name" value="PhoU_dom"/>
</dbReference>
<dbReference type="FunFam" id="1.20.58.220:FF:000004">
    <property type="entry name" value="Phosphate-specific transport system accessory protein PhoU"/>
    <property type="match status" value="1"/>
</dbReference>
<comment type="subcellular location">
    <subcellularLocation>
        <location evidence="1 7">Cytoplasm</location>
    </subcellularLocation>
</comment>
<organism evidence="9">
    <name type="scientific">Bombilactobacillus mellis</name>
    <dbReference type="NCBI Taxonomy" id="1218508"/>
    <lineage>
        <taxon>Bacteria</taxon>
        <taxon>Bacillati</taxon>
        <taxon>Bacillota</taxon>
        <taxon>Bacilli</taxon>
        <taxon>Lactobacillales</taxon>
        <taxon>Lactobacillaceae</taxon>
        <taxon>Bombilactobacillus</taxon>
    </lineage>
</organism>
<feature type="domain" description="PhoU" evidence="8">
    <location>
        <begin position="135"/>
        <end position="220"/>
    </location>
</feature>
<dbReference type="GO" id="GO:0030643">
    <property type="term" value="P:intracellular phosphate ion homeostasis"/>
    <property type="evidence" value="ECO:0007669"/>
    <property type="project" value="InterPro"/>
</dbReference>
<feature type="domain" description="PhoU" evidence="8">
    <location>
        <begin position="32"/>
        <end position="118"/>
    </location>
</feature>
<dbReference type="PANTHER" id="PTHR42930">
    <property type="entry name" value="PHOSPHATE-SPECIFIC TRANSPORT SYSTEM ACCESSORY PROTEIN PHOU"/>
    <property type="match status" value="1"/>
</dbReference>
<evidence type="ECO:0000256" key="3">
    <source>
        <dbReference type="ARBA" id="ARBA00011738"/>
    </source>
</evidence>
<keyword evidence="5 7" id="KW-0963">Cytoplasm</keyword>